<evidence type="ECO:0000313" key="1">
    <source>
        <dbReference type="EMBL" id="GIY84641.1"/>
    </source>
</evidence>
<gene>
    <name evidence="1" type="ORF">CDAR_179991</name>
</gene>
<accession>A0AAV4WQ58</accession>
<proteinExistence type="predicted"/>
<comment type="caution">
    <text evidence="1">The sequence shown here is derived from an EMBL/GenBank/DDBJ whole genome shotgun (WGS) entry which is preliminary data.</text>
</comment>
<dbReference type="EMBL" id="BPLQ01014942">
    <property type="protein sequence ID" value="GIY84641.1"/>
    <property type="molecule type" value="Genomic_DNA"/>
</dbReference>
<name>A0AAV4WQ58_9ARAC</name>
<feature type="non-terminal residue" evidence="1">
    <location>
        <position position="1"/>
    </location>
</feature>
<keyword evidence="2" id="KW-1185">Reference proteome</keyword>
<evidence type="ECO:0000313" key="2">
    <source>
        <dbReference type="Proteomes" id="UP001054837"/>
    </source>
</evidence>
<dbReference type="AlphaFoldDB" id="A0AAV4WQ58"/>
<reference evidence="1 2" key="1">
    <citation type="submission" date="2021-06" db="EMBL/GenBank/DDBJ databases">
        <title>Caerostris darwini draft genome.</title>
        <authorList>
            <person name="Kono N."/>
            <person name="Arakawa K."/>
        </authorList>
    </citation>
    <scope>NUCLEOTIDE SEQUENCE [LARGE SCALE GENOMIC DNA]</scope>
</reference>
<protein>
    <submittedName>
        <fullName evidence="1">Uncharacterized protein</fullName>
    </submittedName>
</protein>
<organism evidence="1 2">
    <name type="scientific">Caerostris darwini</name>
    <dbReference type="NCBI Taxonomy" id="1538125"/>
    <lineage>
        <taxon>Eukaryota</taxon>
        <taxon>Metazoa</taxon>
        <taxon>Ecdysozoa</taxon>
        <taxon>Arthropoda</taxon>
        <taxon>Chelicerata</taxon>
        <taxon>Arachnida</taxon>
        <taxon>Araneae</taxon>
        <taxon>Araneomorphae</taxon>
        <taxon>Entelegynae</taxon>
        <taxon>Araneoidea</taxon>
        <taxon>Araneidae</taxon>
        <taxon>Caerostris</taxon>
    </lineage>
</organism>
<dbReference type="Proteomes" id="UP001054837">
    <property type="component" value="Unassembled WGS sequence"/>
</dbReference>
<sequence>AERCMVEFENEESFFLIRLMVVSWAKCASVLNNSSADEEMTEAEPVEF</sequence>